<keyword evidence="2" id="KW-1185">Reference proteome</keyword>
<dbReference type="InterPro" id="IPR010862">
    <property type="entry name" value="DUF1493"/>
</dbReference>
<reference evidence="1 2" key="1">
    <citation type="journal article" date="2019" name="bioRxiv">
        <title>Bacteria contribute to plant secondary compound degradation in a generalist herbivore system.</title>
        <authorList>
            <person name="Francoeur C.B."/>
            <person name="Khadempour L."/>
            <person name="Moreira-Soto R.D."/>
            <person name="Gotting K."/>
            <person name="Book A.J."/>
            <person name="Pinto-Tomas A.A."/>
            <person name="Keefover-Ring K."/>
            <person name="Currie C.R."/>
        </authorList>
    </citation>
    <scope>NUCLEOTIDE SEQUENCE [LARGE SCALE GENOMIC DNA]</scope>
    <source>
        <strain evidence="1">Acro-835</strain>
    </source>
</reference>
<comment type="caution">
    <text evidence="1">The sequence shown here is derived from an EMBL/GenBank/DDBJ whole genome shotgun (WGS) entry which is preliminary data.</text>
</comment>
<evidence type="ECO:0000313" key="2">
    <source>
        <dbReference type="Proteomes" id="UP001515683"/>
    </source>
</evidence>
<accession>A0ABX0R7B1</accession>
<dbReference type="Proteomes" id="UP001515683">
    <property type="component" value="Unassembled WGS sequence"/>
</dbReference>
<dbReference type="RefSeq" id="WP_167013128.1">
    <property type="nucleotide sequence ID" value="NZ_VWXF01000002.1"/>
</dbReference>
<organism evidence="1 2">
    <name type="scientific">Candidatus Pantoea multigeneris</name>
    <dbReference type="NCBI Taxonomy" id="2608357"/>
    <lineage>
        <taxon>Bacteria</taxon>
        <taxon>Pseudomonadati</taxon>
        <taxon>Pseudomonadota</taxon>
        <taxon>Gammaproteobacteria</taxon>
        <taxon>Enterobacterales</taxon>
        <taxon>Erwiniaceae</taxon>
        <taxon>Pantoea</taxon>
    </lineage>
</organism>
<proteinExistence type="predicted"/>
<dbReference type="EMBL" id="VWXF01000002">
    <property type="protein sequence ID" value="NIF21276.1"/>
    <property type="molecule type" value="Genomic_DNA"/>
</dbReference>
<name>A0ABX0R7B1_9GAMM</name>
<evidence type="ECO:0000313" key="1">
    <source>
        <dbReference type="EMBL" id="NIF21276.1"/>
    </source>
</evidence>
<gene>
    <name evidence="1" type="ORF">F3J40_06605</name>
</gene>
<sequence length="107" mass="12406">MSLDNEILAFIQKELSAKDLTLDSALNIGKQATVPEDVWDLLEKIADVYSIDFTHIEWHKYFPQVGIPFLPNFILPRSLKTDYSTPERLTIKMIVEAARVGRWNYDH</sequence>
<dbReference type="Pfam" id="PF07377">
    <property type="entry name" value="DUF1493"/>
    <property type="match status" value="1"/>
</dbReference>
<protein>
    <submittedName>
        <fullName evidence="1">DUF1493 family protein</fullName>
    </submittedName>
</protein>